<organism evidence="3 4">
    <name type="scientific">Aneurinibacillus aneurinilyticus</name>
    <name type="common">Bacillus aneurinolyticus</name>
    <dbReference type="NCBI Taxonomy" id="1391"/>
    <lineage>
        <taxon>Bacteria</taxon>
        <taxon>Bacillati</taxon>
        <taxon>Bacillota</taxon>
        <taxon>Bacilli</taxon>
        <taxon>Bacillales</taxon>
        <taxon>Paenibacillaceae</taxon>
        <taxon>Aneurinibacillus group</taxon>
        <taxon>Aneurinibacillus</taxon>
    </lineage>
</organism>
<dbReference type="OrthoDB" id="2942116at2"/>
<reference evidence="3 4" key="1">
    <citation type="submission" date="2020-04" db="EMBL/GenBank/DDBJ databases">
        <authorList>
            <person name="Hitch T.C.A."/>
            <person name="Wylensek D."/>
            <person name="Clavel T."/>
        </authorList>
    </citation>
    <scope>NUCLEOTIDE SEQUENCE [LARGE SCALE GENOMIC DNA]</scope>
    <source>
        <strain evidence="3 4">WB01_D5_05</strain>
    </source>
</reference>
<evidence type="ECO:0000313" key="4">
    <source>
        <dbReference type="Proteomes" id="UP000561326"/>
    </source>
</evidence>
<evidence type="ECO:0000313" key="3">
    <source>
        <dbReference type="EMBL" id="NMF00746.1"/>
    </source>
</evidence>
<evidence type="ECO:0000256" key="2">
    <source>
        <dbReference type="SAM" id="SignalP"/>
    </source>
</evidence>
<dbReference type="Proteomes" id="UP000561326">
    <property type="component" value="Unassembled WGS sequence"/>
</dbReference>
<keyword evidence="1" id="KW-0812">Transmembrane</keyword>
<feature type="chain" id="PRO_5032979838" evidence="2">
    <location>
        <begin position="28"/>
        <end position="280"/>
    </location>
</feature>
<feature type="transmembrane region" description="Helical" evidence="1">
    <location>
        <begin position="117"/>
        <end position="144"/>
    </location>
</feature>
<dbReference type="AlphaFoldDB" id="A0A848CZC6"/>
<gene>
    <name evidence="3" type="ORF">HF838_21190</name>
</gene>
<dbReference type="EMBL" id="JABAGO010000053">
    <property type="protein sequence ID" value="NMF00746.1"/>
    <property type="molecule type" value="Genomic_DNA"/>
</dbReference>
<dbReference type="RefSeq" id="WP_040304273.1">
    <property type="nucleotide sequence ID" value="NZ_CABKST010000237.1"/>
</dbReference>
<keyword evidence="2" id="KW-0732">Signal</keyword>
<dbReference type="GeneID" id="92841029"/>
<protein>
    <submittedName>
        <fullName evidence="3">Uncharacterized protein</fullName>
    </submittedName>
</protein>
<sequence length="280" mass="30547">MQTTSRQFLLVFLTALLLFFPNTNAFAANENLFAHQNTTIPEKQNVENIIVMGGDVTVYGTVRDAVVIFNGNLTVKKSARIQGIVLVIGGSIHQEPGAQVTDNILSLAFDSATKNSLFIAGIALFGFWLARMAFSLVLLVLPVLTAYVMKQRIEPFARLLYRSPIQLLTVGFIISLSVVALSILLSITIIGIPFVVLMLLLIILIFIVGLAAMSMIVGEWLPGNAGKSAEIKAFTGTGVIIACVNLPFFGSLLLLCLLWISLGMMAMWIREKMDKKKQAL</sequence>
<keyword evidence="1" id="KW-0472">Membrane</keyword>
<name>A0A848CZC6_ANEAE</name>
<comment type="caution">
    <text evidence="3">The sequence shown here is derived from an EMBL/GenBank/DDBJ whole genome shotgun (WGS) entry which is preliminary data.</text>
</comment>
<feature type="transmembrane region" description="Helical" evidence="1">
    <location>
        <begin position="165"/>
        <end position="190"/>
    </location>
</feature>
<feature type="transmembrane region" description="Helical" evidence="1">
    <location>
        <begin position="196"/>
        <end position="217"/>
    </location>
</feature>
<feature type="signal peptide" evidence="2">
    <location>
        <begin position="1"/>
        <end position="27"/>
    </location>
</feature>
<accession>A0A848CZC6</accession>
<proteinExistence type="predicted"/>
<keyword evidence="1" id="KW-1133">Transmembrane helix</keyword>
<evidence type="ECO:0000256" key="1">
    <source>
        <dbReference type="SAM" id="Phobius"/>
    </source>
</evidence>